<dbReference type="Proteomes" id="UP000789525">
    <property type="component" value="Unassembled WGS sequence"/>
</dbReference>
<gene>
    <name evidence="1" type="ORF">ACOLOM_LOCUS12059</name>
</gene>
<protein>
    <submittedName>
        <fullName evidence="1">15686_t:CDS:1</fullName>
    </submittedName>
</protein>
<comment type="caution">
    <text evidence="1">The sequence shown here is derived from an EMBL/GenBank/DDBJ whole genome shotgun (WGS) entry which is preliminary data.</text>
</comment>
<proteinExistence type="predicted"/>
<evidence type="ECO:0000313" key="1">
    <source>
        <dbReference type="EMBL" id="CAG8738976.1"/>
    </source>
</evidence>
<reference evidence="1" key="1">
    <citation type="submission" date="2021-06" db="EMBL/GenBank/DDBJ databases">
        <authorList>
            <person name="Kallberg Y."/>
            <person name="Tangrot J."/>
            <person name="Rosling A."/>
        </authorList>
    </citation>
    <scope>NUCLEOTIDE SEQUENCE</scope>
    <source>
        <strain evidence="1">CL356</strain>
    </source>
</reference>
<accession>A0ACA9Q5U8</accession>
<dbReference type="EMBL" id="CAJVPT010046896">
    <property type="protein sequence ID" value="CAG8738976.1"/>
    <property type="molecule type" value="Genomic_DNA"/>
</dbReference>
<name>A0ACA9Q5U8_9GLOM</name>
<evidence type="ECO:0000313" key="2">
    <source>
        <dbReference type="Proteomes" id="UP000789525"/>
    </source>
</evidence>
<sequence>MEACYLNNEEEFVKQDPIGILRTLFQYETCEPFRNSCLDIICENPYPLFDSDEFSGLDRSLLIKILEKSNLNAGEVAVWKYLLHWSAAQASITLDVTNPNSWCTENFTVLKEIFEPFIPFIRWFQINSKDFRQEILPFAPILPQNLHGDVVLYYLDPDSPPKSIPVSPKRNPLNLKSIVISPRIFTTIANWIDQKDVQGNIYDQKNNPYNFDLIFSSNTKQSAEKNQVITDNNETEIRTLVVLRPKNSYLIIGEYKIFRLHRYPTITSKNFVFSFDLSSLTGNIVRASIDKSGSTYNLRHNFALGIRRNKNGSFKFSLNWKYYPNAEKELKLGDYSKNSNGFCQYEIYKVTEKKIC</sequence>
<keyword evidence="2" id="KW-1185">Reference proteome</keyword>
<organism evidence="1 2">
    <name type="scientific">Acaulospora colombiana</name>
    <dbReference type="NCBI Taxonomy" id="27376"/>
    <lineage>
        <taxon>Eukaryota</taxon>
        <taxon>Fungi</taxon>
        <taxon>Fungi incertae sedis</taxon>
        <taxon>Mucoromycota</taxon>
        <taxon>Glomeromycotina</taxon>
        <taxon>Glomeromycetes</taxon>
        <taxon>Diversisporales</taxon>
        <taxon>Acaulosporaceae</taxon>
        <taxon>Acaulospora</taxon>
    </lineage>
</organism>